<dbReference type="GO" id="GO:0003677">
    <property type="term" value="F:DNA binding"/>
    <property type="evidence" value="ECO:0007669"/>
    <property type="project" value="UniProtKB-UniRule"/>
</dbReference>
<dbReference type="Gene3D" id="1.10.340.30">
    <property type="entry name" value="Hypothetical protein, domain 2"/>
    <property type="match status" value="1"/>
</dbReference>
<keyword evidence="10" id="KW-0456">Lyase</keyword>
<keyword evidence="4 10" id="KW-0227">DNA damage</keyword>
<dbReference type="EMBL" id="PFCN01000041">
    <property type="protein sequence ID" value="PIR70028.1"/>
    <property type="molecule type" value="Genomic_DNA"/>
</dbReference>
<comment type="catalytic activity">
    <reaction evidence="10">
        <text>2'-deoxyribonucleotide-(2'-deoxyribose 5'-phosphate)-2'-deoxyribonucleotide-DNA = a 3'-end 2'-deoxyribonucleotide-(2,3-dehydro-2,3-deoxyribose 5'-phosphate)-DNA + a 5'-end 5'-phospho-2'-deoxyribonucleoside-DNA + H(+)</text>
        <dbReference type="Rhea" id="RHEA:66592"/>
        <dbReference type="Rhea" id="RHEA-COMP:13180"/>
        <dbReference type="Rhea" id="RHEA-COMP:16897"/>
        <dbReference type="Rhea" id="RHEA-COMP:17067"/>
        <dbReference type="ChEBI" id="CHEBI:15378"/>
        <dbReference type="ChEBI" id="CHEBI:136412"/>
        <dbReference type="ChEBI" id="CHEBI:157695"/>
        <dbReference type="ChEBI" id="CHEBI:167181"/>
        <dbReference type="EC" id="4.2.99.18"/>
    </reaction>
</comment>
<evidence type="ECO:0000256" key="4">
    <source>
        <dbReference type="ARBA" id="ARBA00022763"/>
    </source>
</evidence>
<evidence type="ECO:0000256" key="7">
    <source>
        <dbReference type="ARBA" id="ARBA00023014"/>
    </source>
</evidence>
<evidence type="ECO:0000256" key="6">
    <source>
        <dbReference type="ARBA" id="ARBA00023004"/>
    </source>
</evidence>
<dbReference type="CDD" id="cd00056">
    <property type="entry name" value="ENDO3c"/>
    <property type="match status" value="1"/>
</dbReference>
<dbReference type="EC" id="4.2.99.18" evidence="10"/>
<keyword evidence="6" id="KW-0408">Iron</keyword>
<evidence type="ECO:0000259" key="11">
    <source>
        <dbReference type="SMART" id="SM00478"/>
    </source>
</evidence>
<keyword evidence="8 10" id="KW-0234">DNA repair</keyword>
<comment type="function">
    <text evidence="10">DNA repair enzyme that has both DNA N-glycosylase activity and AP-lyase activity. The DNA N-glycosylase activity releases various damaged pyrimidines from DNA by cleaving the N-glycosidic bond, leaving an AP (apurinic/apyrimidinic) site. The AP-lyase activity cleaves the phosphodiester bond 3' to the AP site by a beta-elimination, leaving a 3'-terminal unsaturated sugar and a product with a terminal 5'-phosphate.</text>
</comment>
<accession>A0A2H0TEP3</accession>
<dbReference type="InterPro" id="IPR000445">
    <property type="entry name" value="HhH_motif"/>
</dbReference>
<dbReference type="GO" id="GO:0019104">
    <property type="term" value="F:DNA N-glycosylase activity"/>
    <property type="evidence" value="ECO:0007669"/>
    <property type="project" value="UniProtKB-UniRule"/>
</dbReference>
<evidence type="ECO:0000256" key="1">
    <source>
        <dbReference type="ARBA" id="ARBA00008343"/>
    </source>
</evidence>
<keyword evidence="2" id="KW-0004">4Fe-4S</keyword>
<comment type="cofactor">
    <cofactor evidence="10">
        <name>[4Fe-4S] cluster</name>
        <dbReference type="ChEBI" id="CHEBI:49883"/>
    </cofactor>
    <text evidence="10">Binds 1 [4Fe-4S] cluster.</text>
</comment>
<keyword evidence="9 10" id="KW-0326">Glycosidase</keyword>
<dbReference type="SMART" id="SM00478">
    <property type="entry name" value="ENDO3c"/>
    <property type="match status" value="1"/>
</dbReference>
<name>A0A2H0TEP3_9BACT</name>
<comment type="similarity">
    <text evidence="1 10">Belongs to the Nth/MutY family.</text>
</comment>
<evidence type="ECO:0000256" key="8">
    <source>
        <dbReference type="ARBA" id="ARBA00023204"/>
    </source>
</evidence>
<dbReference type="InterPro" id="IPR011257">
    <property type="entry name" value="DNA_glycosylase"/>
</dbReference>
<keyword evidence="7" id="KW-0411">Iron-sulfur</keyword>
<evidence type="ECO:0000256" key="2">
    <source>
        <dbReference type="ARBA" id="ARBA00022485"/>
    </source>
</evidence>
<dbReference type="PANTHER" id="PTHR10359">
    <property type="entry name" value="A/G-SPECIFIC ADENINE GLYCOSYLASE/ENDONUCLEASE III"/>
    <property type="match status" value="1"/>
</dbReference>
<keyword evidence="12" id="KW-0540">Nuclease</keyword>
<dbReference type="Gene3D" id="1.10.1670.10">
    <property type="entry name" value="Helix-hairpin-Helix base-excision DNA repair enzymes (C-terminal)"/>
    <property type="match status" value="1"/>
</dbReference>
<dbReference type="SUPFAM" id="SSF48150">
    <property type="entry name" value="DNA-glycosylase"/>
    <property type="match status" value="1"/>
</dbReference>
<evidence type="ECO:0000256" key="9">
    <source>
        <dbReference type="ARBA" id="ARBA00023295"/>
    </source>
</evidence>
<dbReference type="GO" id="GO:0046872">
    <property type="term" value="F:metal ion binding"/>
    <property type="evidence" value="ECO:0007669"/>
    <property type="project" value="UniProtKB-KW"/>
</dbReference>
<dbReference type="PANTHER" id="PTHR10359:SF18">
    <property type="entry name" value="ENDONUCLEASE III"/>
    <property type="match status" value="1"/>
</dbReference>
<dbReference type="Pfam" id="PF00633">
    <property type="entry name" value="HHH"/>
    <property type="match status" value="1"/>
</dbReference>
<keyword evidence="10" id="KW-0238">DNA-binding</keyword>
<evidence type="ECO:0000256" key="10">
    <source>
        <dbReference type="HAMAP-Rule" id="MF_00942"/>
    </source>
</evidence>
<evidence type="ECO:0000256" key="5">
    <source>
        <dbReference type="ARBA" id="ARBA00022801"/>
    </source>
</evidence>
<dbReference type="InterPro" id="IPR005759">
    <property type="entry name" value="Nth"/>
</dbReference>
<keyword evidence="12" id="KW-0255">Endonuclease</keyword>
<dbReference type="Proteomes" id="UP000229383">
    <property type="component" value="Unassembled WGS sequence"/>
</dbReference>
<sequence>MAGNKIKKRAEVIYKCLRNRYPAGKTVLKYSTPVQMLVATVLSAQTTDKKVNQITQDEGLFKKYRTVNDFADAKLKTFEKEIRPLGFYKQKAKNIISAARVIRRDFGGKIPKNIDKLILLPGVGRKTANIVLNHVYNIAEGIAVDTHVRQVSRRLGFTQENNPDKIEQDLMDIFPKKCWRYVNYAMVDYNREVSKNRIDKDALLKQICPQAFKN</sequence>
<evidence type="ECO:0000313" key="13">
    <source>
        <dbReference type="Proteomes" id="UP000229383"/>
    </source>
</evidence>
<dbReference type="GO" id="GO:0140078">
    <property type="term" value="F:class I DNA-(apurinic or apyrimidinic site) endonuclease activity"/>
    <property type="evidence" value="ECO:0007669"/>
    <property type="project" value="UniProtKB-EC"/>
</dbReference>
<evidence type="ECO:0000256" key="3">
    <source>
        <dbReference type="ARBA" id="ARBA00022723"/>
    </source>
</evidence>
<dbReference type="Pfam" id="PF00730">
    <property type="entry name" value="HhH-GPD"/>
    <property type="match status" value="1"/>
</dbReference>
<dbReference type="GO" id="GO:0051539">
    <property type="term" value="F:4 iron, 4 sulfur cluster binding"/>
    <property type="evidence" value="ECO:0007669"/>
    <property type="project" value="UniProtKB-KW"/>
</dbReference>
<dbReference type="GO" id="GO:0006285">
    <property type="term" value="P:base-excision repair, AP site formation"/>
    <property type="evidence" value="ECO:0007669"/>
    <property type="project" value="TreeGrafter"/>
</dbReference>
<dbReference type="PROSITE" id="PS01155">
    <property type="entry name" value="ENDONUCLEASE_III_2"/>
    <property type="match status" value="1"/>
</dbReference>
<dbReference type="InterPro" id="IPR023170">
    <property type="entry name" value="HhH_base_excis_C"/>
</dbReference>
<gene>
    <name evidence="10" type="primary">nth</name>
    <name evidence="12" type="ORF">COU46_03650</name>
</gene>
<proteinExistence type="inferred from homology"/>
<comment type="caution">
    <text evidence="12">The sequence shown here is derived from an EMBL/GenBank/DDBJ whole genome shotgun (WGS) entry which is preliminary data.</text>
</comment>
<feature type="domain" description="HhH-GPD" evidence="11">
    <location>
        <begin position="42"/>
        <end position="192"/>
    </location>
</feature>
<dbReference type="InterPro" id="IPR004036">
    <property type="entry name" value="Endonuclease-III-like_CS2"/>
</dbReference>
<dbReference type="PIRSF" id="PIRSF001435">
    <property type="entry name" value="Nth"/>
    <property type="match status" value="1"/>
</dbReference>
<comment type="caution">
    <text evidence="10">Lacks conserved residue(s) required for the propagation of feature annotation.</text>
</comment>
<organism evidence="12 13">
    <name type="scientific">Candidatus Niyogibacteria bacterium CG10_big_fil_rev_8_21_14_0_10_42_19</name>
    <dbReference type="NCBI Taxonomy" id="1974725"/>
    <lineage>
        <taxon>Bacteria</taxon>
        <taxon>Candidatus Niyogiibacteriota</taxon>
    </lineage>
</organism>
<keyword evidence="5 10" id="KW-0378">Hydrolase</keyword>
<dbReference type="InterPro" id="IPR003265">
    <property type="entry name" value="HhH-GPD_domain"/>
</dbReference>
<dbReference type="AlphaFoldDB" id="A0A2H0TEP3"/>
<protein>
    <recommendedName>
        <fullName evidence="10">Endonuclease III</fullName>
        <ecNumber evidence="10">4.2.99.18</ecNumber>
    </recommendedName>
    <alternativeName>
        <fullName evidence="10">DNA-(apurinic or apyrimidinic site) lyase</fullName>
    </alternativeName>
</protein>
<reference evidence="13" key="1">
    <citation type="submission" date="2017-09" db="EMBL/GenBank/DDBJ databases">
        <title>Depth-based differentiation of microbial function through sediment-hosted aquifers and enrichment of novel symbionts in the deep terrestrial subsurface.</title>
        <authorList>
            <person name="Probst A.J."/>
            <person name="Ladd B."/>
            <person name="Jarett J.K."/>
            <person name="Geller-Mcgrath D.E."/>
            <person name="Sieber C.M.K."/>
            <person name="Emerson J.B."/>
            <person name="Anantharaman K."/>
            <person name="Thomas B.C."/>
            <person name="Malmstrom R."/>
            <person name="Stieglmeier M."/>
            <person name="Klingl A."/>
            <person name="Woyke T."/>
            <person name="Ryan C.M."/>
            <person name="Banfield J.F."/>
        </authorList>
    </citation>
    <scope>NUCLEOTIDE SEQUENCE [LARGE SCALE GENOMIC DNA]</scope>
</reference>
<evidence type="ECO:0000313" key="12">
    <source>
        <dbReference type="EMBL" id="PIR70028.1"/>
    </source>
</evidence>
<dbReference type="FunFam" id="1.10.340.30:FF:000001">
    <property type="entry name" value="Endonuclease III"/>
    <property type="match status" value="1"/>
</dbReference>
<keyword evidence="3" id="KW-0479">Metal-binding</keyword>
<dbReference type="HAMAP" id="MF_00942">
    <property type="entry name" value="Nth"/>
    <property type="match status" value="1"/>
</dbReference>